<sequence>MKTSLFNTILYTCHNCGGFPEHFSCHHSEFLFVSLCISSL</sequence>
<proteinExistence type="predicted"/>
<reference evidence="1" key="2">
    <citation type="journal article" date="2015" name="Fish Shellfish Immunol.">
        <title>Early steps in the European eel (Anguilla anguilla)-Vibrio vulnificus interaction in the gills: Role of the RtxA13 toxin.</title>
        <authorList>
            <person name="Callol A."/>
            <person name="Pajuelo D."/>
            <person name="Ebbesson L."/>
            <person name="Teles M."/>
            <person name="MacKenzie S."/>
            <person name="Amaro C."/>
        </authorList>
    </citation>
    <scope>NUCLEOTIDE SEQUENCE</scope>
</reference>
<evidence type="ECO:0000313" key="1">
    <source>
        <dbReference type="EMBL" id="JAH12377.1"/>
    </source>
</evidence>
<dbReference type="AlphaFoldDB" id="A0A0E9Q784"/>
<protein>
    <submittedName>
        <fullName evidence="1">Uncharacterized protein</fullName>
    </submittedName>
</protein>
<reference evidence="1" key="1">
    <citation type="submission" date="2014-11" db="EMBL/GenBank/DDBJ databases">
        <authorList>
            <person name="Amaro Gonzalez C."/>
        </authorList>
    </citation>
    <scope>NUCLEOTIDE SEQUENCE</scope>
</reference>
<dbReference type="EMBL" id="GBXM01096200">
    <property type="protein sequence ID" value="JAH12377.1"/>
    <property type="molecule type" value="Transcribed_RNA"/>
</dbReference>
<organism evidence="1">
    <name type="scientific">Anguilla anguilla</name>
    <name type="common">European freshwater eel</name>
    <name type="synonym">Muraena anguilla</name>
    <dbReference type="NCBI Taxonomy" id="7936"/>
    <lineage>
        <taxon>Eukaryota</taxon>
        <taxon>Metazoa</taxon>
        <taxon>Chordata</taxon>
        <taxon>Craniata</taxon>
        <taxon>Vertebrata</taxon>
        <taxon>Euteleostomi</taxon>
        <taxon>Actinopterygii</taxon>
        <taxon>Neopterygii</taxon>
        <taxon>Teleostei</taxon>
        <taxon>Anguilliformes</taxon>
        <taxon>Anguillidae</taxon>
        <taxon>Anguilla</taxon>
    </lineage>
</organism>
<accession>A0A0E9Q784</accession>
<name>A0A0E9Q784_ANGAN</name>